<evidence type="ECO:0000313" key="10">
    <source>
        <dbReference type="Proteomes" id="UP001168990"/>
    </source>
</evidence>
<dbReference type="GO" id="GO:0005576">
    <property type="term" value="C:extracellular region"/>
    <property type="evidence" value="ECO:0007669"/>
    <property type="project" value="UniProtKB-SubCell"/>
</dbReference>
<protein>
    <submittedName>
        <fullName evidence="9">Uncharacterized protein</fullName>
    </submittedName>
</protein>
<dbReference type="Pfam" id="PF02019">
    <property type="entry name" value="WIF"/>
    <property type="match status" value="1"/>
</dbReference>
<evidence type="ECO:0000256" key="6">
    <source>
        <dbReference type="SAM" id="MobiDB-lite"/>
    </source>
</evidence>
<dbReference type="InterPro" id="IPR003306">
    <property type="entry name" value="WIF"/>
</dbReference>
<dbReference type="InterPro" id="IPR003119">
    <property type="entry name" value="SAP_A"/>
</dbReference>
<accession>A0AA39KRJ7</accession>
<dbReference type="PROSITE" id="PS50814">
    <property type="entry name" value="WIF"/>
    <property type="match status" value="1"/>
</dbReference>
<dbReference type="Gene3D" id="2.60.40.2170">
    <property type="entry name" value="Wnt, WIF domain"/>
    <property type="match status" value="1"/>
</dbReference>
<evidence type="ECO:0000256" key="5">
    <source>
        <dbReference type="ARBA" id="ARBA00023180"/>
    </source>
</evidence>
<comment type="caution">
    <text evidence="9">The sequence shown here is derived from an EMBL/GenBank/DDBJ whole genome shotgun (WGS) entry which is preliminary data.</text>
</comment>
<feature type="domain" description="WIF" evidence="7">
    <location>
        <begin position="1"/>
        <end position="40"/>
    </location>
</feature>
<comment type="subcellular location">
    <subcellularLocation>
        <location evidence="1">Secreted</location>
    </subcellularLocation>
</comment>
<proteinExistence type="predicted"/>
<dbReference type="PROSITE" id="PS51110">
    <property type="entry name" value="SAP_A"/>
    <property type="match status" value="1"/>
</dbReference>
<keyword evidence="10" id="KW-1185">Reference proteome</keyword>
<gene>
    <name evidence="9" type="ORF">PV328_008971</name>
</gene>
<name>A0AA39KRJ7_9HYME</name>
<organism evidence="9 10">
    <name type="scientific">Microctonus aethiopoides</name>
    <dbReference type="NCBI Taxonomy" id="144406"/>
    <lineage>
        <taxon>Eukaryota</taxon>
        <taxon>Metazoa</taxon>
        <taxon>Ecdysozoa</taxon>
        <taxon>Arthropoda</taxon>
        <taxon>Hexapoda</taxon>
        <taxon>Insecta</taxon>
        <taxon>Pterygota</taxon>
        <taxon>Neoptera</taxon>
        <taxon>Endopterygota</taxon>
        <taxon>Hymenoptera</taxon>
        <taxon>Apocrita</taxon>
        <taxon>Ichneumonoidea</taxon>
        <taxon>Braconidae</taxon>
        <taxon>Euphorinae</taxon>
        <taxon>Microctonus</taxon>
    </lineage>
</organism>
<reference evidence="9" key="1">
    <citation type="journal article" date="2023" name="bioRxiv">
        <title>Scaffold-level genome assemblies of two parasitoid biocontrol wasps reveal the parthenogenesis mechanism and an associated novel virus.</title>
        <authorList>
            <person name="Inwood S."/>
            <person name="Skelly J."/>
            <person name="Guhlin J."/>
            <person name="Harrop T."/>
            <person name="Goldson S."/>
            <person name="Dearden P."/>
        </authorList>
    </citation>
    <scope>NUCLEOTIDE SEQUENCE</scope>
    <source>
        <strain evidence="9">Irish</strain>
        <tissue evidence="9">Whole body</tissue>
    </source>
</reference>
<dbReference type="EMBL" id="JAQQBS010000003">
    <property type="protein sequence ID" value="KAK0171220.1"/>
    <property type="molecule type" value="Genomic_DNA"/>
</dbReference>
<evidence type="ECO:0000256" key="1">
    <source>
        <dbReference type="ARBA" id="ARBA00004613"/>
    </source>
</evidence>
<evidence type="ECO:0000259" key="7">
    <source>
        <dbReference type="PROSITE" id="PS50814"/>
    </source>
</evidence>
<dbReference type="Proteomes" id="UP001168990">
    <property type="component" value="Unassembled WGS sequence"/>
</dbReference>
<evidence type="ECO:0000256" key="4">
    <source>
        <dbReference type="ARBA" id="ARBA00023157"/>
    </source>
</evidence>
<keyword evidence="5" id="KW-0325">Glycoprotein</keyword>
<keyword evidence="4" id="KW-1015">Disulfide bond</keyword>
<keyword evidence="3" id="KW-0732">Signal</keyword>
<evidence type="ECO:0000259" key="8">
    <source>
        <dbReference type="PROSITE" id="PS51110"/>
    </source>
</evidence>
<dbReference type="AlphaFoldDB" id="A0AA39KRJ7"/>
<dbReference type="InterPro" id="IPR038677">
    <property type="entry name" value="WIF_sf"/>
</dbReference>
<keyword evidence="2" id="KW-0964">Secreted</keyword>
<feature type="compositionally biased region" description="Basic and acidic residues" evidence="6">
    <location>
        <begin position="123"/>
        <end position="135"/>
    </location>
</feature>
<reference evidence="9" key="2">
    <citation type="submission" date="2023-03" db="EMBL/GenBank/DDBJ databases">
        <authorList>
            <person name="Inwood S.N."/>
            <person name="Skelly J.G."/>
            <person name="Guhlin J."/>
            <person name="Harrop T.W.R."/>
            <person name="Goldson S.G."/>
            <person name="Dearden P.K."/>
        </authorList>
    </citation>
    <scope>NUCLEOTIDE SEQUENCE</scope>
    <source>
        <strain evidence="9">Irish</strain>
        <tissue evidence="9">Whole body</tissue>
    </source>
</reference>
<evidence type="ECO:0000313" key="9">
    <source>
        <dbReference type="EMBL" id="KAK0171220.1"/>
    </source>
</evidence>
<dbReference type="Pfam" id="PF02199">
    <property type="entry name" value="SapA"/>
    <property type="match status" value="1"/>
</dbReference>
<evidence type="ECO:0000256" key="2">
    <source>
        <dbReference type="ARBA" id="ARBA00022525"/>
    </source>
</evidence>
<feature type="non-terminal residue" evidence="9">
    <location>
        <position position="135"/>
    </location>
</feature>
<sequence length="135" mass="14941">LKAELYYVREGVVNAYAMTFVVLVPANMADLEFSWESLAGIPARVLNCEDGPEYWCISQKTAKQCNKANACFEVSMQKLAKHDKVIVVLATTTQNSKYYGIPNDPGRLYGFTDSSPTSWAKESGGEKENDGDRMG</sequence>
<evidence type="ECO:0000256" key="3">
    <source>
        <dbReference type="ARBA" id="ARBA00022729"/>
    </source>
</evidence>
<feature type="region of interest" description="Disordered" evidence="6">
    <location>
        <begin position="112"/>
        <end position="135"/>
    </location>
</feature>
<feature type="domain" description="Saposin A-type" evidence="8">
    <location>
        <begin position="41"/>
        <end position="81"/>
    </location>
</feature>